<feature type="region of interest" description="Disordered" evidence="1">
    <location>
        <begin position="1"/>
        <end position="35"/>
    </location>
</feature>
<protein>
    <submittedName>
        <fullName evidence="2">Uncharacterized protein</fullName>
    </submittedName>
</protein>
<feature type="compositionally biased region" description="Basic and acidic residues" evidence="1">
    <location>
        <begin position="250"/>
        <end position="264"/>
    </location>
</feature>
<dbReference type="EMBL" id="CDMY01000247">
    <property type="protein sequence ID" value="CEL96833.1"/>
    <property type="molecule type" value="Genomic_DNA"/>
</dbReference>
<accession>A0A0G4EIK7</accession>
<keyword evidence="3" id="KW-1185">Reference proteome</keyword>
<dbReference type="OMA" id="VANCATY"/>
<feature type="compositionally biased region" description="Polar residues" evidence="1">
    <location>
        <begin position="240"/>
        <end position="249"/>
    </location>
</feature>
<reference evidence="2 3" key="1">
    <citation type="submission" date="2014-11" db="EMBL/GenBank/DDBJ databases">
        <authorList>
            <person name="Zhu J."/>
            <person name="Qi W."/>
            <person name="Song R."/>
        </authorList>
    </citation>
    <scope>NUCLEOTIDE SEQUENCE [LARGE SCALE GENOMIC DNA]</scope>
</reference>
<evidence type="ECO:0000256" key="1">
    <source>
        <dbReference type="SAM" id="MobiDB-lite"/>
    </source>
</evidence>
<dbReference type="InParanoid" id="A0A0G4EIK7"/>
<evidence type="ECO:0000313" key="3">
    <source>
        <dbReference type="Proteomes" id="UP000041254"/>
    </source>
</evidence>
<sequence length="409" mass="45947">MFRRGSLPEGGSKGRPRILTYSAGKGGPDGKDPNQVRLDAARRCTRQIQRVPIMTHEWFHLVDNIEHLYRLASLESLMPHVETMKEAENGSRAVGRASEGTLWDQDIREDVIRIMVEEAKVNLCLRLLHEFKQLQNRPDEMDRHIDRACDKEGMPKSTVLSRMAAFEEALGLLLRQGFTHVETLQLTDVPLIARHIELVLRNANKRPLDCDASADPEPQRFREDSSTSSSASLSGKPVQFVSTKGSSSELKLDGHRRGSDERRGSGLKIKAWDIEGQNGTQRPLRLQETVVLAYFHSVAQHIEKLNEAEVVSVLCDCGLLELVPNHIVANCATYPSEMRALALEAVSLLCASEEFQARWKESFTKEGGTGRKAAFLALEPLAKDILLQKPDMKTSLRCLRDFIAKLKRH</sequence>
<dbReference type="VEuPathDB" id="CryptoDB:Vbra_3869"/>
<name>A0A0G4EIK7_VITBC</name>
<organism evidence="2 3">
    <name type="scientific">Vitrella brassicaformis (strain CCMP3155)</name>
    <dbReference type="NCBI Taxonomy" id="1169540"/>
    <lineage>
        <taxon>Eukaryota</taxon>
        <taxon>Sar</taxon>
        <taxon>Alveolata</taxon>
        <taxon>Colpodellida</taxon>
        <taxon>Vitrellaceae</taxon>
        <taxon>Vitrella</taxon>
    </lineage>
</organism>
<gene>
    <name evidence="2" type="ORF">Vbra_3869</name>
</gene>
<dbReference type="OrthoDB" id="10257430at2759"/>
<proteinExistence type="predicted"/>
<dbReference type="AlphaFoldDB" id="A0A0G4EIK7"/>
<dbReference type="Proteomes" id="UP000041254">
    <property type="component" value="Unassembled WGS sequence"/>
</dbReference>
<feature type="region of interest" description="Disordered" evidence="1">
    <location>
        <begin position="207"/>
        <end position="264"/>
    </location>
</feature>
<evidence type="ECO:0000313" key="2">
    <source>
        <dbReference type="EMBL" id="CEL96833.1"/>
    </source>
</evidence>